<evidence type="ECO:0000256" key="1">
    <source>
        <dbReference type="SAM" id="MobiDB-lite"/>
    </source>
</evidence>
<feature type="compositionally biased region" description="Polar residues" evidence="1">
    <location>
        <begin position="1"/>
        <end position="17"/>
    </location>
</feature>
<feature type="compositionally biased region" description="Basic and acidic residues" evidence="1">
    <location>
        <begin position="23"/>
        <end position="40"/>
    </location>
</feature>
<evidence type="ECO:0000313" key="3">
    <source>
        <dbReference type="Proteomes" id="UP000023152"/>
    </source>
</evidence>
<dbReference type="AlphaFoldDB" id="X6ML59"/>
<gene>
    <name evidence="2" type="ORF">RFI_23569</name>
</gene>
<dbReference type="EMBL" id="ASPP01020381">
    <property type="protein sequence ID" value="ETO13800.1"/>
    <property type="molecule type" value="Genomic_DNA"/>
</dbReference>
<feature type="region of interest" description="Disordered" evidence="1">
    <location>
        <begin position="1"/>
        <end position="45"/>
    </location>
</feature>
<name>X6ML59_RETFI</name>
<comment type="caution">
    <text evidence="2">The sequence shown here is derived from an EMBL/GenBank/DDBJ whole genome shotgun (WGS) entry which is preliminary data.</text>
</comment>
<proteinExistence type="predicted"/>
<evidence type="ECO:0000313" key="2">
    <source>
        <dbReference type="EMBL" id="ETO13800.1"/>
    </source>
</evidence>
<feature type="region of interest" description="Disordered" evidence="1">
    <location>
        <begin position="69"/>
        <end position="119"/>
    </location>
</feature>
<feature type="compositionally biased region" description="Basic and acidic residues" evidence="1">
    <location>
        <begin position="69"/>
        <end position="80"/>
    </location>
</feature>
<sequence>MQNLQSQSIKSTPTVKQYKQKKKYNDILQKKNQKNLEHNKIGGKKHNKVNLEKKIFNIFLITKAKGERKCISKSNKDSQKKEKKSLFIATSNELKKTNTKKKITNKQTNEKKHKQINKI</sequence>
<accession>X6ML59</accession>
<organism evidence="2 3">
    <name type="scientific">Reticulomyxa filosa</name>
    <dbReference type="NCBI Taxonomy" id="46433"/>
    <lineage>
        <taxon>Eukaryota</taxon>
        <taxon>Sar</taxon>
        <taxon>Rhizaria</taxon>
        <taxon>Retaria</taxon>
        <taxon>Foraminifera</taxon>
        <taxon>Monothalamids</taxon>
        <taxon>Reticulomyxidae</taxon>
        <taxon>Reticulomyxa</taxon>
    </lineage>
</organism>
<protein>
    <submittedName>
        <fullName evidence="2">Uncharacterized protein</fullName>
    </submittedName>
</protein>
<keyword evidence="3" id="KW-1185">Reference proteome</keyword>
<reference evidence="2 3" key="1">
    <citation type="journal article" date="2013" name="Curr. Biol.">
        <title>The Genome of the Foraminiferan Reticulomyxa filosa.</title>
        <authorList>
            <person name="Glockner G."/>
            <person name="Hulsmann N."/>
            <person name="Schleicher M."/>
            <person name="Noegel A.A."/>
            <person name="Eichinger L."/>
            <person name="Gallinger C."/>
            <person name="Pawlowski J."/>
            <person name="Sierra R."/>
            <person name="Euteneuer U."/>
            <person name="Pillet L."/>
            <person name="Moustafa A."/>
            <person name="Platzer M."/>
            <person name="Groth M."/>
            <person name="Szafranski K."/>
            <person name="Schliwa M."/>
        </authorList>
    </citation>
    <scope>NUCLEOTIDE SEQUENCE [LARGE SCALE GENOMIC DNA]</scope>
</reference>
<dbReference type="Proteomes" id="UP000023152">
    <property type="component" value="Unassembled WGS sequence"/>
</dbReference>